<evidence type="ECO:0000256" key="5">
    <source>
        <dbReference type="ARBA" id="ARBA00022833"/>
    </source>
</evidence>
<evidence type="ECO:0000256" key="6">
    <source>
        <dbReference type="ARBA" id="ARBA00023125"/>
    </source>
</evidence>
<organism evidence="11 12">
    <name type="scientific">Huso huso</name>
    <name type="common">Beluga</name>
    <name type="synonym">Acipenser huso</name>
    <dbReference type="NCBI Taxonomy" id="61971"/>
    <lineage>
        <taxon>Eukaryota</taxon>
        <taxon>Metazoa</taxon>
        <taxon>Chordata</taxon>
        <taxon>Craniata</taxon>
        <taxon>Vertebrata</taxon>
        <taxon>Euteleostomi</taxon>
        <taxon>Actinopterygii</taxon>
        <taxon>Chondrostei</taxon>
        <taxon>Acipenseriformes</taxon>
        <taxon>Acipenseridae</taxon>
        <taxon>Huso</taxon>
    </lineage>
</organism>
<evidence type="ECO:0000256" key="2">
    <source>
        <dbReference type="ARBA" id="ARBA00022723"/>
    </source>
</evidence>
<dbReference type="PANTHER" id="PTHR24391:SF15">
    <property type="entry name" value="MBD2 (METHYL-CPG-BINDING PROTEIN)-INTERACTING ZINC FINGER PROTEIN"/>
    <property type="match status" value="1"/>
</dbReference>
<dbReference type="SMART" id="SM00355">
    <property type="entry name" value="ZnF_C2H2"/>
    <property type="match status" value="9"/>
</dbReference>
<dbReference type="InterPro" id="IPR013087">
    <property type="entry name" value="Znf_C2H2_type"/>
</dbReference>
<keyword evidence="2" id="KW-0479">Metal-binding</keyword>
<sequence>MKGVLVGGTEFCEIIYAPNSEKSTFCFTVKDFEDMARKSKPSELVVSCEWASCSFKGKSMEELCDHTALHLKEHLGDGEALEELDDYACLWNGCEFIAIGSPRELVVHVNFHTFHAKLKCIGSQLLLSHPELRACSQDLHSKNLVPELSGAFECQWEHCDSTFNNPEWFYRHVDMHAQCTEKEPLPNRQDALACCWRDCDATFKIKYRLREHLRSHTQERVVSCPTCGCMFASNTKFFDHIQRQCVSEESLVCEHCDKPFANERLLRDHVRQHGEFVFSILHQPLPSFLPSLALLTLIVTRVVKDTLCLLSSSFKNSHDLRKHTETHNEGAAYHCDVEGCTYSSRMAHSMSQHYKRVHEGDMVAKYKCHLCDKCFSWCYTLTLHLRKKHQLKWPSGHSRFRYKEDEDGYLRLNMVRYETVEVTEQIMKNMVRKRTPRKLWSSQPRRSGPAAGGESSQSSGMEPEPQPVYCALSNVTPEEEEEGEGLHTHRSGAVEALTEVARGLGIQIV</sequence>
<evidence type="ECO:0000259" key="10">
    <source>
        <dbReference type="PROSITE" id="PS50157"/>
    </source>
</evidence>
<evidence type="ECO:0000256" key="9">
    <source>
        <dbReference type="SAM" id="MobiDB-lite"/>
    </source>
</evidence>
<evidence type="ECO:0000256" key="4">
    <source>
        <dbReference type="ARBA" id="ARBA00022771"/>
    </source>
</evidence>
<evidence type="ECO:0000256" key="1">
    <source>
        <dbReference type="ARBA" id="ARBA00004123"/>
    </source>
</evidence>
<dbReference type="EMBL" id="JAHFZB010000009">
    <property type="protein sequence ID" value="KAK6486236.1"/>
    <property type="molecule type" value="Genomic_DNA"/>
</dbReference>
<reference evidence="11 12" key="1">
    <citation type="submission" date="2021-05" db="EMBL/GenBank/DDBJ databases">
        <authorList>
            <person name="Zahm M."/>
            <person name="Klopp C."/>
            <person name="Cabau C."/>
            <person name="Kuhl H."/>
            <person name="Suciu R."/>
            <person name="Ciorpac M."/>
            <person name="Holostenco D."/>
            <person name="Gessner J."/>
            <person name="Wuertz S."/>
            <person name="Hohne C."/>
            <person name="Stock M."/>
            <person name="Gislard M."/>
            <person name="Lluch J."/>
            <person name="Milhes M."/>
            <person name="Lampietro C."/>
            <person name="Lopez Roques C."/>
            <person name="Donnadieu C."/>
            <person name="Du K."/>
            <person name="Schartl M."/>
            <person name="Guiguen Y."/>
        </authorList>
    </citation>
    <scope>NUCLEOTIDE SEQUENCE [LARGE SCALE GENOMIC DNA]</scope>
    <source>
        <strain evidence="11">Hh-F2</strain>
        <tissue evidence="11">Blood</tissue>
    </source>
</reference>
<name>A0ABR0ZN49_HUSHU</name>
<evidence type="ECO:0000313" key="11">
    <source>
        <dbReference type="EMBL" id="KAK6486236.1"/>
    </source>
</evidence>
<evidence type="ECO:0000256" key="7">
    <source>
        <dbReference type="ARBA" id="ARBA00023242"/>
    </source>
</evidence>
<comment type="subcellular location">
    <subcellularLocation>
        <location evidence="1">Nucleus</location>
    </subcellularLocation>
</comment>
<gene>
    <name evidence="11" type="ORF">HHUSO_G12180</name>
</gene>
<feature type="domain" description="C2H2-type" evidence="10">
    <location>
        <begin position="192"/>
        <end position="221"/>
    </location>
</feature>
<evidence type="ECO:0000256" key="8">
    <source>
        <dbReference type="PROSITE-ProRule" id="PRU00042"/>
    </source>
</evidence>
<dbReference type="InterPro" id="IPR036236">
    <property type="entry name" value="Znf_C2H2_sf"/>
</dbReference>
<keyword evidence="5" id="KW-0862">Zinc</keyword>
<keyword evidence="12" id="KW-1185">Reference proteome</keyword>
<keyword evidence="7" id="KW-0539">Nucleus</keyword>
<proteinExistence type="predicted"/>
<comment type="caution">
    <text evidence="11">The sequence shown here is derived from an EMBL/GenBank/DDBJ whole genome shotgun (WGS) entry which is preliminary data.</text>
</comment>
<feature type="region of interest" description="Disordered" evidence="9">
    <location>
        <begin position="433"/>
        <end position="492"/>
    </location>
</feature>
<keyword evidence="6" id="KW-0238">DNA-binding</keyword>
<keyword evidence="4 8" id="KW-0863">Zinc-finger</keyword>
<dbReference type="SUPFAM" id="SSF57667">
    <property type="entry name" value="beta-beta-alpha zinc fingers"/>
    <property type="match status" value="3"/>
</dbReference>
<feature type="domain" description="C2H2-type" evidence="10">
    <location>
        <begin position="251"/>
        <end position="273"/>
    </location>
</feature>
<dbReference type="Gene3D" id="3.30.160.60">
    <property type="entry name" value="Classic Zinc Finger"/>
    <property type="match status" value="4"/>
</dbReference>
<dbReference type="Pfam" id="PF00096">
    <property type="entry name" value="zf-C2H2"/>
    <property type="match status" value="1"/>
</dbReference>
<dbReference type="PANTHER" id="PTHR24391">
    <property type="entry name" value="HISTONE H4 TRANSCRIPTION FACTOR-RELATED"/>
    <property type="match status" value="1"/>
</dbReference>
<dbReference type="PROSITE" id="PS50157">
    <property type="entry name" value="ZINC_FINGER_C2H2_2"/>
    <property type="match status" value="3"/>
</dbReference>
<evidence type="ECO:0000256" key="3">
    <source>
        <dbReference type="ARBA" id="ARBA00022737"/>
    </source>
</evidence>
<protein>
    <submittedName>
        <fullName evidence="11">Histone H4 mRNAion factor</fullName>
    </submittedName>
</protein>
<evidence type="ECO:0000313" key="12">
    <source>
        <dbReference type="Proteomes" id="UP001369086"/>
    </source>
</evidence>
<accession>A0ABR0ZN49</accession>
<dbReference type="Proteomes" id="UP001369086">
    <property type="component" value="Unassembled WGS sequence"/>
</dbReference>
<keyword evidence="3" id="KW-0677">Repeat</keyword>
<feature type="domain" description="C2H2-type" evidence="10">
    <location>
        <begin position="366"/>
        <end position="394"/>
    </location>
</feature>
<dbReference type="InterPro" id="IPR051574">
    <property type="entry name" value="ZnF_E-box_Homeobox"/>
</dbReference>
<dbReference type="PROSITE" id="PS00028">
    <property type="entry name" value="ZINC_FINGER_C2H2_1"/>
    <property type="match status" value="4"/>
</dbReference>